<evidence type="ECO:0000313" key="2">
    <source>
        <dbReference type="EMBL" id="RXH58679.1"/>
    </source>
</evidence>
<comment type="caution">
    <text evidence="2">The sequence shown here is derived from an EMBL/GenBank/DDBJ whole genome shotgun (WGS) entry which is preliminary data.</text>
</comment>
<protein>
    <submittedName>
        <fullName evidence="2">Uncharacterized protein</fullName>
    </submittedName>
</protein>
<organism evidence="2 3">
    <name type="scientific">Granulicella sibirica</name>
    <dbReference type="NCBI Taxonomy" id="2479048"/>
    <lineage>
        <taxon>Bacteria</taxon>
        <taxon>Pseudomonadati</taxon>
        <taxon>Acidobacteriota</taxon>
        <taxon>Terriglobia</taxon>
        <taxon>Terriglobales</taxon>
        <taxon>Acidobacteriaceae</taxon>
        <taxon>Granulicella</taxon>
    </lineage>
</organism>
<dbReference type="EMBL" id="RDSM01000001">
    <property type="protein sequence ID" value="RXH58679.1"/>
    <property type="molecule type" value="Genomic_DNA"/>
</dbReference>
<reference evidence="3" key="2">
    <citation type="submission" date="2019-02" db="EMBL/GenBank/DDBJ databases">
        <title>Granulicella sibirica sp. nov., a psychrotolerant acidobacterium isolated from an organic soil layer in forested tundra, West Siberia.</title>
        <authorList>
            <person name="Oshkin I.Y."/>
            <person name="Kulichevskaya I.S."/>
            <person name="Rijpstra W.I.C."/>
            <person name="Sinninghe Damste J.S."/>
            <person name="Rakitin A.L."/>
            <person name="Ravin N.V."/>
            <person name="Dedysh S.N."/>
        </authorList>
    </citation>
    <scope>NUCLEOTIDE SEQUENCE [LARGE SCALE GENOMIC DNA]</scope>
    <source>
        <strain evidence="3">AF10</strain>
    </source>
</reference>
<dbReference type="Proteomes" id="UP000289437">
    <property type="component" value="Unassembled WGS sequence"/>
</dbReference>
<feature type="region of interest" description="Disordered" evidence="1">
    <location>
        <begin position="48"/>
        <end position="88"/>
    </location>
</feature>
<gene>
    <name evidence="2" type="ORF">GRAN_1989</name>
</gene>
<evidence type="ECO:0000256" key="1">
    <source>
        <dbReference type="SAM" id="MobiDB-lite"/>
    </source>
</evidence>
<dbReference type="AlphaFoldDB" id="A0A4Q0T9F7"/>
<evidence type="ECO:0000313" key="3">
    <source>
        <dbReference type="Proteomes" id="UP000289437"/>
    </source>
</evidence>
<accession>A0A4Q0T9F7</accession>
<reference evidence="2 3" key="1">
    <citation type="submission" date="2018-11" db="EMBL/GenBank/DDBJ databases">
        <authorList>
            <person name="Mardanov A.V."/>
            <person name="Ravin N.V."/>
            <person name="Dedysh S.N."/>
        </authorList>
    </citation>
    <scope>NUCLEOTIDE SEQUENCE [LARGE SCALE GENOMIC DNA]</scope>
    <source>
        <strain evidence="2 3">AF10</strain>
    </source>
</reference>
<keyword evidence="3" id="KW-1185">Reference proteome</keyword>
<sequence>MPHPRDAVPTTDKLHRLDKLFLPGATLAVLLFLAPASLLAQTQVDCKTPQPPTTPVQVDNAESTSKPDAAQLPEANPSRPTITNPAHIPPVGYLQFEQGFLQANGSPSGLDHQFSLNQAIRLSLHPRLMLEFESQPFALTREDATPDAPAASQSDPGDLILGVQGLAIKEVGRIPTIAGAYLQRVRSGTAPDLDIGSFSRSAVILVSGDLGDFHYDSNFSGSEQQQVLLRRAQYGQTLSITHDLFSKALHQKLELTGELWHFSQPLVTATRSGTASPRSNAVGTLWALGYTLRPNVVLDAGLNHGLTSTSTDWQGFAGFTYVFPHRLWPHQDNLPQSLNHRHVHRR</sequence>
<proteinExistence type="predicted"/>
<name>A0A4Q0T9F7_9BACT</name>